<dbReference type="Pfam" id="PF13683">
    <property type="entry name" value="rve_3"/>
    <property type="match status" value="1"/>
</dbReference>
<name>A0ABX1FFS0_9PSEU</name>
<proteinExistence type="predicted"/>
<protein>
    <submittedName>
        <fullName evidence="3">Transposase</fullName>
    </submittedName>
</protein>
<dbReference type="InterPro" id="IPR009057">
    <property type="entry name" value="Homeodomain-like_sf"/>
</dbReference>
<dbReference type="SUPFAM" id="SSF46689">
    <property type="entry name" value="Homeodomain-like"/>
    <property type="match status" value="1"/>
</dbReference>
<dbReference type="InterPro" id="IPR001584">
    <property type="entry name" value="Integrase_cat-core"/>
</dbReference>
<feature type="region of interest" description="Disordered" evidence="1">
    <location>
        <begin position="312"/>
        <end position="356"/>
    </location>
</feature>
<evidence type="ECO:0000259" key="2">
    <source>
        <dbReference type="PROSITE" id="PS50994"/>
    </source>
</evidence>
<dbReference type="EMBL" id="VSRL01000039">
    <property type="protein sequence ID" value="NKE57824.1"/>
    <property type="molecule type" value="Genomic_DNA"/>
</dbReference>
<gene>
    <name evidence="3" type="ORF">FXN61_13665</name>
</gene>
<feature type="domain" description="Integrase catalytic" evidence="2">
    <location>
        <begin position="151"/>
        <end position="331"/>
    </location>
</feature>
<dbReference type="InterPro" id="IPR012337">
    <property type="entry name" value="RNaseH-like_sf"/>
</dbReference>
<evidence type="ECO:0000313" key="3">
    <source>
        <dbReference type="EMBL" id="NKE57824.1"/>
    </source>
</evidence>
<keyword evidence="4" id="KW-1185">Reference proteome</keyword>
<dbReference type="SUPFAM" id="SSF53098">
    <property type="entry name" value="Ribonuclease H-like"/>
    <property type="match status" value="1"/>
</dbReference>
<dbReference type="InterPro" id="IPR036397">
    <property type="entry name" value="RNaseH_sf"/>
</dbReference>
<evidence type="ECO:0000313" key="4">
    <source>
        <dbReference type="Proteomes" id="UP001515943"/>
    </source>
</evidence>
<organism evidence="3 4">
    <name type="scientific">Lentzea indica</name>
    <dbReference type="NCBI Taxonomy" id="2604800"/>
    <lineage>
        <taxon>Bacteria</taxon>
        <taxon>Bacillati</taxon>
        <taxon>Actinomycetota</taxon>
        <taxon>Actinomycetes</taxon>
        <taxon>Pseudonocardiales</taxon>
        <taxon>Pseudonocardiaceae</taxon>
        <taxon>Lentzea</taxon>
    </lineage>
</organism>
<accession>A0ABX1FFS0</accession>
<dbReference type="Gene3D" id="3.30.420.10">
    <property type="entry name" value="Ribonuclease H-like superfamily/Ribonuclease H"/>
    <property type="match status" value="1"/>
</dbReference>
<comment type="caution">
    <text evidence="3">The sequence shown here is derived from an EMBL/GenBank/DDBJ whole genome shotgun (WGS) entry which is preliminary data.</text>
</comment>
<reference evidence="3 4" key="1">
    <citation type="submission" date="2019-08" db="EMBL/GenBank/DDBJ databases">
        <title>Lentzea from Indian Himalayas.</title>
        <authorList>
            <person name="Mandal S."/>
            <person name="Mallick Gupta A."/>
            <person name="Maiti P.K."/>
            <person name="Sarkar J."/>
            <person name="Mandal S."/>
        </authorList>
    </citation>
    <scope>NUCLEOTIDE SEQUENCE [LARGE SCALE GENOMIC DNA]</scope>
    <source>
        <strain evidence="3 4">PSKA42</strain>
    </source>
</reference>
<evidence type="ECO:0000256" key="1">
    <source>
        <dbReference type="SAM" id="MobiDB-lite"/>
    </source>
</evidence>
<sequence>MALRLLYLVFVQLGGWLVLLGRSSAAKDVELLVLRHEVAVLRRTHGRPRLDWADRAVLAALVRRLPVWLREHRLMSPGTVLRWHRRLVAKKWTYPNRTGRPQVDEAVVVLIERMARENAGWGYRRIQGELLKLGHRAAASTVRRVLKRLRVPPSPIRDTNTSWRRFLRAQAASMLACDFFHVDCAVTLKRVYVFFVMEVGTRYVHILGATTNPDGLWTTQQARNLFMGLGDRANEFRFLVRDRASQFTASFDSVFADAGIDVVKIPPRCPRANCYAERFVGTVRRELTDRLLIINERHLKSVLNRYVSHYNHRRPHRARHHTPPRPDQPTGDPGCRSVRRRRVPGGLINEYEAAAA</sequence>
<dbReference type="Proteomes" id="UP001515943">
    <property type="component" value="Unassembled WGS sequence"/>
</dbReference>
<dbReference type="PROSITE" id="PS50994">
    <property type="entry name" value="INTEGRASE"/>
    <property type="match status" value="1"/>
</dbReference>
<feature type="compositionally biased region" description="Basic residues" evidence="1">
    <location>
        <begin position="312"/>
        <end position="323"/>
    </location>
</feature>